<dbReference type="PRINTS" id="PR00071">
    <property type="entry name" value="HMGCOARDTASE"/>
</dbReference>
<evidence type="ECO:0000256" key="1">
    <source>
        <dbReference type="ARBA" id="ARBA00007661"/>
    </source>
</evidence>
<dbReference type="InterPro" id="IPR009023">
    <property type="entry name" value="HMG_CoA_Rdtase_NAD(P)-bd_sf"/>
</dbReference>
<dbReference type="InterPro" id="IPR023074">
    <property type="entry name" value="HMG_CoA_Rdtase_cat_sf"/>
</dbReference>
<keyword evidence="2 3" id="KW-0560">Oxidoreductase</keyword>
<dbReference type="SUPFAM" id="SSF56542">
    <property type="entry name" value="Substrate-binding domain of HMG-CoA reductase"/>
    <property type="match status" value="1"/>
</dbReference>
<dbReference type="Pfam" id="PF00368">
    <property type="entry name" value="HMG-CoA_red"/>
    <property type="match status" value="1"/>
</dbReference>
<dbReference type="Proteomes" id="UP000236248">
    <property type="component" value="Chromosome NCAV"/>
</dbReference>
<dbReference type="Gene3D" id="3.90.770.10">
    <property type="entry name" value="3-hydroxy-3-methylglutaryl-coenzyme A Reductase, Chain A, domain 2"/>
    <property type="match status" value="2"/>
</dbReference>
<accession>A0A2K5AP02</accession>
<evidence type="ECO:0000313" key="4">
    <source>
        <dbReference type="EMBL" id="SPC33371.1"/>
    </source>
</evidence>
<dbReference type="InterPro" id="IPR004553">
    <property type="entry name" value="HMG_CoA_Rdtase_bac-typ"/>
</dbReference>
<dbReference type="AlphaFoldDB" id="A0A2K5AP02"/>
<evidence type="ECO:0000313" key="5">
    <source>
        <dbReference type="Proteomes" id="UP000236248"/>
    </source>
</evidence>
<dbReference type="GO" id="GO:0015936">
    <property type="term" value="P:coenzyme A metabolic process"/>
    <property type="evidence" value="ECO:0007669"/>
    <property type="project" value="InterPro"/>
</dbReference>
<evidence type="ECO:0000256" key="3">
    <source>
        <dbReference type="RuleBase" id="RU361219"/>
    </source>
</evidence>
<dbReference type="NCBIfam" id="TIGR00532">
    <property type="entry name" value="HMG_CoA_R_NAD"/>
    <property type="match status" value="1"/>
</dbReference>
<dbReference type="PANTHER" id="PTHR10572">
    <property type="entry name" value="3-HYDROXY-3-METHYLGLUTARYL-COENZYME A REDUCTASE"/>
    <property type="match status" value="1"/>
</dbReference>
<dbReference type="GO" id="GO:0004420">
    <property type="term" value="F:hydroxymethylglutaryl-CoA reductase (NADPH) activity"/>
    <property type="evidence" value="ECO:0007669"/>
    <property type="project" value="InterPro"/>
</dbReference>
<sequence length="422" mass="45735">MRFYELDREGRLAVLKDHASLTDEDVEILREGSGIDFKMADSMIENAVSFISYPLGIATHFLINGKEYLVPMAIEEPSVVAAASKGAKVARLRGGFTAHADPSIMIGQVQVKGIKDLGRAVEDVMKSKDELLSIANSKSSLARRNAGARDLRCRVIDTDSRGKMLIVELLVDVKDAMGANVINTMCESIAPRIESITNGRVLLRILSNYATHRLVRATARFAREEVGDDAVEGILDAYAFAEADVYRCVTHNKGVMNGIIAVALATAQDTRAIEAGAHAYACRDGRYSSLTHWSRDSNGDLVGSIELPLAVGTVGGLTSTHPIARLSLKILKVESARELACVMASVGLAQNFSALYALVREGIQAGHMRLHARKVAMLAGAEGNMLDEVAERLAREGNITVEHARQIMQEITHDISDGKKVR</sequence>
<dbReference type="CDD" id="cd00644">
    <property type="entry name" value="HMG-CoA_reductase_classII"/>
    <property type="match status" value="1"/>
</dbReference>
<name>A0A2K5AP02_9ARCH</name>
<protein>
    <recommendedName>
        <fullName evidence="3">3-hydroxy-3-methylglutaryl coenzyme A reductase</fullName>
        <shortName evidence="3">HMG-CoA reductase</shortName>
    </recommendedName>
</protein>
<reference evidence="5" key="1">
    <citation type="submission" date="2018-01" db="EMBL/GenBank/DDBJ databases">
        <authorList>
            <person name="Kerou L M."/>
        </authorList>
    </citation>
    <scope>NUCLEOTIDE SEQUENCE [LARGE SCALE GENOMIC DNA]</scope>
    <source>
        <strain evidence="5">SCU2</strain>
    </source>
</reference>
<evidence type="ECO:0000256" key="2">
    <source>
        <dbReference type="ARBA" id="ARBA00023002"/>
    </source>
</evidence>
<dbReference type="InterPro" id="IPR009029">
    <property type="entry name" value="HMG_CoA_Rdtase_sub-bd_dom_sf"/>
</dbReference>
<dbReference type="RefSeq" id="WP_103287798.1">
    <property type="nucleotide sequence ID" value="NZ_LT981265.1"/>
</dbReference>
<keyword evidence="5" id="KW-1185">Reference proteome</keyword>
<dbReference type="EMBL" id="LT981265">
    <property type="protein sequence ID" value="SPC33371.1"/>
    <property type="molecule type" value="Genomic_DNA"/>
</dbReference>
<proteinExistence type="inferred from homology"/>
<dbReference type="PROSITE" id="PS50065">
    <property type="entry name" value="HMG_COA_REDUCTASE_4"/>
    <property type="match status" value="1"/>
</dbReference>
<dbReference type="KEGG" id="ncv:NCAV_0171"/>
<dbReference type="PANTHER" id="PTHR10572:SF24">
    <property type="entry name" value="3-HYDROXY-3-METHYLGLUTARYL-COENZYME A REDUCTASE"/>
    <property type="match status" value="1"/>
</dbReference>
<organism evidence="4 5">
    <name type="scientific">Candidatus Nitrosocaldus cavascurensis</name>
    <dbReference type="NCBI Taxonomy" id="2058097"/>
    <lineage>
        <taxon>Archaea</taxon>
        <taxon>Nitrososphaerota</taxon>
        <taxon>Nitrososphaeria</taxon>
        <taxon>Candidatus Nitrosocaldales</taxon>
        <taxon>Candidatus Nitrosocaldaceae</taxon>
        <taxon>Candidatus Nitrosocaldus</taxon>
    </lineage>
</organism>
<dbReference type="InterPro" id="IPR002202">
    <property type="entry name" value="HMG_CoA_Rdtase"/>
</dbReference>
<dbReference type="Gene3D" id="1.10.8.660">
    <property type="match status" value="1"/>
</dbReference>
<dbReference type="GeneID" id="41594273"/>
<gene>
    <name evidence="4" type="primary">hmgA</name>
    <name evidence="4" type="ORF">NCAV_0171</name>
</gene>
<comment type="similarity">
    <text evidence="1 3">Belongs to the HMG-CoA reductase family.</text>
</comment>
<dbReference type="SUPFAM" id="SSF55035">
    <property type="entry name" value="NAD-binding domain of HMG-CoA reductase"/>
    <property type="match status" value="1"/>
</dbReference>